<dbReference type="Proteomes" id="UP000003416">
    <property type="component" value="Unassembled WGS sequence"/>
</dbReference>
<keyword evidence="4" id="KW-0119">Carbohydrate metabolism</keyword>
<dbReference type="AlphaFoldDB" id="F3PVN7"/>
<dbReference type="GO" id="GO:0005975">
    <property type="term" value="P:carbohydrate metabolic process"/>
    <property type="evidence" value="ECO:0007669"/>
    <property type="project" value="UniProtKB-UniRule"/>
</dbReference>
<dbReference type="InterPro" id="IPR007184">
    <property type="entry name" value="Mannoside_phosphorylase"/>
</dbReference>
<keyword evidence="4" id="KW-0961">Cell wall biogenesis/degradation</keyword>
<evidence type="ECO:0000256" key="4">
    <source>
        <dbReference type="HAMAP-Rule" id="MF_00928"/>
    </source>
</evidence>
<keyword evidence="1 4" id="KW-0328">Glycosyltransferase</keyword>
<comment type="function">
    <text evidence="4">Converts 4-O-beta-D-mannopyranosyl-D-glucopyranose (Man-Glc) to mannose 1-phosphate (Man1P) and glucose.</text>
</comment>
<gene>
    <name evidence="5" type="ORF">HMPREF9446_02815</name>
</gene>
<comment type="catalytic activity">
    <reaction evidence="4">
        <text>beta-D-mannosyl-(1-&gt;4)-D-glucose + phosphate = alpha-D-mannose 1-phosphate + D-glucose</text>
        <dbReference type="Rhea" id="RHEA:32531"/>
        <dbReference type="ChEBI" id="CHEBI:4167"/>
        <dbReference type="ChEBI" id="CHEBI:43474"/>
        <dbReference type="ChEBI" id="CHEBI:58409"/>
        <dbReference type="ChEBI" id="CHEBI:64351"/>
        <dbReference type="EC" id="2.4.1.281"/>
    </reaction>
</comment>
<reference evidence="5 6" key="1">
    <citation type="submission" date="2011-02" db="EMBL/GenBank/DDBJ databases">
        <authorList>
            <person name="Weinstock G."/>
            <person name="Sodergren E."/>
            <person name="Clifton S."/>
            <person name="Fulton L."/>
            <person name="Fulton B."/>
            <person name="Courtney L."/>
            <person name="Fronick C."/>
            <person name="Harrison M."/>
            <person name="Strong C."/>
            <person name="Farmer C."/>
            <person name="Delahaunty K."/>
            <person name="Markovic C."/>
            <person name="Hall O."/>
            <person name="Minx P."/>
            <person name="Tomlinson C."/>
            <person name="Mitreva M."/>
            <person name="Hou S."/>
            <person name="Chen J."/>
            <person name="Wollam A."/>
            <person name="Pepin K.H."/>
            <person name="Johnson M."/>
            <person name="Bhonagiri V."/>
            <person name="Zhang X."/>
            <person name="Suruliraj S."/>
            <person name="Warren W."/>
            <person name="Chinwalla A."/>
            <person name="Mardis E.R."/>
            <person name="Wilson R.K."/>
        </authorList>
    </citation>
    <scope>NUCLEOTIDE SEQUENCE [LARGE SCALE GENOMIC DNA]</scope>
    <source>
        <strain evidence="5 6">YIT 12057</strain>
    </source>
</reference>
<dbReference type="PANTHER" id="PTHR34106">
    <property type="entry name" value="GLYCOSIDASE"/>
    <property type="match status" value="1"/>
</dbReference>
<dbReference type="InterPro" id="IPR023296">
    <property type="entry name" value="Glyco_hydro_beta-prop_sf"/>
</dbReference>
<dbReference type="EMBL" id="AFBN01000078">
    <property type="protein sequence ID" value="EGF54135.1"/>
    <property type="molecule type" value="Genomic_DNA"/>
</dbReference>
<evidence type="ECO:0000256" key="1">
    <source>
        <dbReference type="ARBA" id="ARBA00022676"/>
    </source>
</evidence>
<evidence type="ECO:0000313" key="5">
    <source>
        <dbReference type="EMBL" id="EGF54135.1"/>
    </source>
</evidence>
<dbReference type="EC" id="2.4.1.281" evidence="4"/>
<organism evidence="5 6">
    <name type="scientific">Bacteroides fluxus YIT 12057</name>
    <dbReference type="NCBI Taxonomy" id="763034"/>
    <lineage>
        <taxon>Bacteria</taxon>
        <taxon>Pseudomonadati</taxon>
        <taxon>Bacteroidota</taxon>
        <taxon>Bacteroidia</taxon>
        <taxon>Bacteroidales</taxon>
        <taxon>Bacteroidaceae</taxon>
        <taxon>Bacteroides</taxon>
    </lineage>
</organism>
<dbReference type="HAMAP" id="MF_00928">
    <property type="entry name" value="Man_Glc_phosphorylase"/>
    <property type="match status" value="1"/>
</dbReference>
<keyword evidence="2 4" id="KW-0808">Transferase</keyword>
<dbReference type="Gene3D" id="2.115.10.20">
    <property type="entry name" value="Glycosyl hydrolase domain, family 43"/>
    <property type="match status" value="1"/>
</dbReference>
<accession>F3PVN7</accession>
<dbReference type="PANTHER" id="PTHR34106:SF1">
    <property type="entry name" value="1,4-BETA-MANNOSYL-N-ACETYLGLUCOSAMINE PHOSPHORYLASE"/>
    <property type="match status" value="1"/>
</dbReference>
<name>F3PVN7_9BACE</name>
<evidence type="ECO:0000256" key="3">
    <source>
        <dbReference type="ARBA" id="ARBA00024356"/>
    </source>
</evidence>
<comment type="similarity">
    <text evidence="3 4">Belongs to the glycosyl hydrolase 130 family.</text>
</comment>
<proteinExistence type="inferred from homology"/>
<dbReference type="STRING" id="763034.HMPREF9446_02815"/>
<dbReference type="SUPFAM" id="SSF75005">
    <property type="entry name" value="Arabinanase/levansucrase/invertase"/>
    <property type="match status" value="1"/>
</dbReference>
<evidence type="ECO:0000313" key="6">
    <source>
        <dbReference type="Proteomes" id="UP000003416"/>
    </source>
</evidence>
<dbReference type="Pfam" id="PF04041">
    <property type="entry name" value="Glyco_hydro_130"/>
    <property type="match status" value="1"/>
</dbReference>
<keyword evidence="6" id="KW-1185">Reference proteome</keyword>
<dbReference type="PIRSF" id="PIRSF016202">
    <property type="entry name" value="PH1107"/>
    <property type="match status" value="1"/>
</dbReference>
<dbReference type="GO" id="GO:0016758">
    <property type="term" value="F:hexosyltransferase activity"/>
    <property type="evidence" value="ECO:0007669"/>
    <property type="project" value="UniProtKB-UniRule"/>
</dbReference>
<evidence type="ECO:0000256" key="2">
    <source>
        <dbReference type="ARBA" id="ARBA00022679"/>
    </source>
</evidence>
<comment type="caution">
    <text evidence="5">The sequence shown here is derived from an EMBL/GenBank/DDBJ whole genome shotgun (WGS) entry which is preliminary data.</text>
</comment>
<protein>
    <recommendedName>
        <fullName evidence="4">4-O-beta-D-mannosyl-D-glucose phosphorylase</fullName>
        <shortName evidence="4">MGP</shortName>
        <shortName evidence="4">Mannosylglucose phosphorylase</shortName>
        <ecNumber evidence="4">2.4.1.281</ecNumber>
    </recommendedName>
</protein>
<dbReference type="eggNOG" id="COG2152">
    <property type="taxonomic scope" value="Bacteria"/>
</dbReference>
<dbReference type="GO" id="GO:0071555">
    <property type="term" value="P:cell wall organization"/>
    <property type="evidence" value="ECO:0007669"/>
    <property type="project" value="UniProtKB-KW"/>
</dbReference>
<dbReference type="InterPro" id="IPR028583">
    <property type="entry name" value="Man_Glc_phosphorylase"/>
</dbReference>
<dbReference type="HOGENOM" id="CLU_046648_4_0_10"/>
<sequence>MYIMMCGMQNMAVVKPILIMATQKAPFATDVNLSNKHNNMEIFKEKVERLFQKHEELITRKNVAIEEGNGIFTRYKYPVVTAAHTPVFWRYDLDEDSNPYLMERIGINATMNSGAIKWNGKYLLMVRVEGADRKSFFAVAESPNGIDNFRFWDYPVAMPEDVIPATNVYDMRLTAHEDGWIYGIFCAERHDDNAPAGDLSSATATAAIARTKDLKNWERLPDLKTESQQRNVVLHPEFVNGKYALYTRPQDGFIDAGSGGGIGWALVDDMTHAEVKEETIIDRRYYHTIKEVKNGEGPHPIKTSKGWLHLAHGVRGCAAGLRYVLYMYMTSLKDPARLIAAPAGAFMVPEGEERVGDVSNVLFTNGWIADEDGTVFIYYASSDTRMHVATSTIDKLVDYCMHTPVDGLCSCASVETLKKMIDKNLKIMR</sequence>